<evidence type="ECO:0000256" key="3">
    <source>
        <dbReference type="ARBA" id="ARBA00022729"/>
    </source>
</evidence>
<protein>
    <submittedName>
        <fullName evidence="7">Flagellar L-ring protein FlgH (Basal body L-ring protein)</fullName>
    </submittedName>
</protein>
<proteinExistence type="predicted"/>
<keyword evidence="6" id="KW-0998">Cell outer membrane</keyword>
<sequence length="197" mass="20716">MPPMSMPGKASIHGQVYQQNTAENWYSDHQNWRVGDVITVNIQENATASNAINNTTSRKSSIGDAISSFFGLPLSVGNVGGTPLSPNVTGSSSVSSAGAGASQQSNTLISTISATVTQVLPNGNLSILGQTQLNSGAGTGAEWIRIAGIVREEDIVNDAVPSTEVANARVEYSGTGQGYEAARMPWLARFFLNLWPF</sequence>
<dbReference type="GO" id="GO:0003774">
    <property type="term" value="F:cytoskeletal motor activity"/>
    <property type="evidence" value="ECO:0007669"/>
    <property type="project" value="InterPro"/>
</dbReference>
<evidence type="ECO:0000256" key="5">
    <source>
        <dbReference type="ARBA" id="ARBA00023143"/>
    </source>
</evidence>
<dbReference type="InterPro" id="IPR000527">
    <property type="entry name" value="Flag_Lring"/>
</dbReference>
<dbReference type="PRINTS" id="PR01008">
    <property type="entry name" value="FLGLRINGFLGH"/>
</dbReference>
<organism evidence="7">
    <name type="scientific">mine drainage metagenome</name>
    <dbReference type="NCBI Taxonomy" id="410659"/>
    <lineage>
        <taxon>unclassified sequences</taxon>
        <taxon>metagenomes</taxon>
        <taxon>ecological metagenomes</taxon>
    </lineage>
</organism>
<dbReference type="GO" id="GO:0071973">
    <property type="term" value="P:bacterial-type flagellum-dependent cell motility"/>
    <property type="evidence" value="ECO:0007669"/>
    <property type="project" value="InterPro"/>
</dbReference>
<accession>E6QM26</accession>
<dbReference type="AlphaFoldDB" id="E6QM26"/>
<keyword evidence="5" id="KW-0975">Bacterial flagellum</keyword>
<name>E6QM26_9ZZZZ</name>
<evidence type="ECO:0000256" key="4">
    <source>
        <dbReference type="ARBA" id="ARBA00023136"/>
    </source>
</evidence>
<evidence type="ECO:0000256" key="1">
    <source>
        <dbReference type="ARBA" id="ARBA00004365"/>
    </source>
</evidence>
<dbReference type="PANTHER" id="PTHR34933">
    <property type="entry name" value="FLAGELLAR L-RING PROTEIN"/>
    <property type="match status" value="1"/>
</dbReference>
<keyword evidence="7" id="KW-0282">Flagellum</keyword>
<reference evidence="7" key="1">
    <citation type="submission" date="2009-10" db="EMBL/GenBank/DDBJ databases">
        <title>Diversity of trophic interactions inside an arsenic-rich microbial ecosystem.</title>
        <authorList>
            <person name="Bertin P.N."/>
            <person name="Heinrich-Salmeron A."/>
            <person name="Pelletier E."/>
            <person name="Goulhen-Chollet F."/>
            <person name="Arsene-Ploetze F."/>
            <person name="Gallien S."/>
            <person name="Calteau A."/>
            <person name="Vallenet D."/>
            <person name="Casiot C."/>
            <person name="Chane-Woon-Ming B."/>
            <person name="Giloteaux L."/>
            <person name="Barakat M."/>
            <person name="Bonnefoy V."/>
            <person name="Bruneel O."/>
            <person name="Chandler M."/>
            <person name="Cleiss J."/>
            <person name="Duran R."/>
            <person name="Elbaz-Poulichet F."/>
            <person name="Fonknechten N."/>
            <person name="Lauga B."/>
            <person name="Mornico D."/>
            <person name="Ortet P."/>
            <person name="Schaeffer C."/>
            <person name="Siguier P."/>
            <person name="Alexander Thil Smith A."/>
            <person name="Van Dorsselaer A."/>
            <person name="Weissenbach J."/>
            <person name="Medigue C."/>
            <person name="Le Paslier D."/>
        </authorList>
    </citation>
    <scope>NUCLEOTIDE SEQUENCE</scope>
</reference>
<dbReference type="Pfam" id="PF02107">
    <property type="entry name" value="FlgH"/>
    <property type="match status" value="1"/>
</dbReference>
<evidence type="ECO:0000256" key="6">
    <source>
        <dbReference type="ARBA" id="ARBA00023237"/>
    </source>
</evidence>
<dbReference type="GO" id="GO:0009427">
    <property type="term" value="C:bacterial-type flagellum basal body, distal rod, L ring"/>
    <property type="evidence" value="ECO:0007669"/>
    <property type="project" value="InterPro"/>
</dbReference>
<keyword evidence="3" id="KW-0732">Signal</keyword>
<dbReference type="PANTHER" id="PTHR34933:SF1">
    <property type="entry name" value="FLAGELLAR L-RING PROTEIN"/>
    <property type="match status" value="1"/>
</dbReference>
<keyword evidence="7" id="KW-0969">Cilium</keyword>
<comment type="caution">
    <text evidence="7">The sequence shown here is derived from an EMBL/GenBank/DDBJ whole genome shotgun (WGS) entry which is preliminary data.</text>
</comment>
<evidence type="ECO:0000313" key="7">
    <source>
        <dbReference type="EMBL" id="CBI08297.1"/>
    </source>
</evidence>
<dbReference type="EMBL" id="CABQ01000202">
    <property type="protein sequence ID" value="CBI08297.1"/>
    <property type="molecule type" value="Genomic_DNA"/>
</dbReference>
<comment type="subcellular location">
    <subcellularLocation>
        <location evidence="1">Bacterial flagellum</location>
    </subcellularLocation>
    <subcellularLocation>
        <location evidence="2">Cell outer membrane</location>
    </subcellularLocation>
</comment>
<keyword evidence="4" id="KW-0472">Membrane</keyword>
<dbReference type="GO" id="GO:0009279">
    <property type="term" value="C:cell outer membrane"/>
    <property type="evidence" value="ECO:0007669"/>
    <property type="project" value="UniProtKB-SubCell"/>
</dbReference>
<gene>
    <name evidence="7" type="primary">flgH</name>
    <name evidence="7" type="ORF">CARN6_1749</name>
</gene>
<evidence type="ECO:0000256" key="2">
    <source>
        <dbReference type="ARBA" id="ARBA00004442"/>
    </source>
</evidence>
<keyword evidence="7" id="KW-0966">Cell projection</keyword>